<protein>
    <submittedName>
        <fullName evidence="2">Uncharacterized protein</fullName>
    </submittedName>
</protein>
<evidence type="ECO:0000313" key="1">
    <source>
        <dbReference type="EMBL" id="CAE0040254.1"/>
    </source>
</evidence>
<dbReference type="SUPFAM" id="SSF50978">
    <property type="entry name" value="WD40 repeat-like"/>
    <property type="match status" value="1"/>
</dbReference>
<sequence>MEVNTTKVENGFVRHLGQLHGRILEVGSPSRFFDRALLEPIVLYKSCSSTAVSCFVSNDGRTTVVLNWDFPTGSVGVNRIFVPSLVQSISTFPTRKYEFGECVGDLSASGKYLAFGGGDQEASFKSSWLFFREKQEFFLCSVSDSGFNLISRRYFQGNINAVKFSPSEEYVAILHDDVNVVLMNVSGTVVWERSLINLNDATRKRITFSFSSSDELLMLIHHSGPMPRSGPEPKQLELFVCGPPFVRRCENVAIQDPPKFTNKGARQAQLLDGDKLVVASLDDNFVKVFQIRKCDDRRCFQLIYTQSMDIPFAFTFQEPSYFDFAREPTGNWLGQQAYYKTEKDGSRSDGSGHQRIFRMNRLRPTASKRPPHVTEWRSAEREACGYEWNCPAEISCAISGEWCAFLSKTRDGPVFGVTNLRPFLSGAGPWSMLEPR</sequence>
<dbReference type="EMBL" id="HBHW01010790">
    <property type="protein sequence ID" value="CAE0040256.1"/>
    <property type="molecule type" value="Transcribed_RNA"/>
</dbReference>
<reference evidence="2" key="1">
    <citation type="submission" date="2021-01" db="EMBL/GenBank/DDBJ databases">
        <authorList>
            <person name="Corre E."/>
            <person name="Pelletier E."/>
            <person name="Niang G."/>
            <person name="Scheremetjew M."/>
            <person name="Finn R."/>
            <person name="Kale V."/>
            <person name="Holt S."/>
            <person name="Cochrane G."/>
            <person name="Meng A."/>
            <person name="Brown T."/>
            <person name="Cohen L."/>
        </authorList>
    </citation>
    <scope>NUCLEOTIDE SEQUENCE</scope>
    <source>
        <strain evidence="2">CCMP 769</strain>
    </source>
</reference>
<name>A0A7S2ZHZ4_9RHOD</name>
<dbReference type="InterPro" id="IPR036322">
    <property type="entry name" value="WD40_repeat_dom_sf"/>
</dbReference>
<dbReference type="AlphaFoldDB" id="A0A7S2ZHZ4"/>
<evidence type="ECO:0000313" key="2">
    <source>
        <dbReference type="EMBL" id="CAE0040256.1"/>
    </source>
</evidence>
<gene>
    <name evidence="1" type="ORF">RMAR00112_LOCUS8218</name>
    <name evidence="2" type="ORF">RMAR00112_LOCUS8220</name>
</gene>
<dbReference type="EMBL" id="HBHW01010788">
    <property type="protein sequence ID" value="CAE0040254.1"/>
    <property type="molecule type" value="Transcribed_RNA"/>
</dbReference>
<accession>A0A7S2ZHZ4</accession>
<organism evidence="2">
    <name type="scientific">Rhodosorus marinus</name>
    <dbReference type="NCBI Taxonomy" id="101924"/>
    <lineage>
        <taxon>Eukaryota</taxon>
        <taxon>Rhodophyta</taxon>
        <taxon>Stylonematophyceae</taxon>
        <taxon>Stylonematales</taxon>
        <taxon>Stylonemataceae</taxon>
        <taxon>Rhodosorus</taxon>
    </lineage>
</organism>
<proteinExistence type="predicted"/>